<evidence type="ECO:0000313" key="3">
    <source>
        <dbReference type="EMBL" id="MFC5540208.1"/>
    </source>
</evidence>
<dbReference type="PANTHER" id="PTHR38814:SF1">
    <property type="entry name" value="ENDONUCLEASE NUCS"/>
    <property type="match status" value="1"/>
</dbReference>
<keyword evidence="3" id="KW-0540">Nuclease</keyword>
<dbReference type="InterPro" id="IPR002793">
    <property type="entry name" value="Endonuclease_NucS"/>
</dbReference>
<evidence type="ECO:0000259" key="2">
    <source>
        <dbReference type="Pfam" id="PF01939"/>
    </source>
</evidence>
<dbReference type="RefSeq" id="WP_342581474.1">
    <property type="nucleotide sequence ID" value="NZ_JBHSNQ010000004.1"/>
</dbReference>
<dbReference type="InterPro" id="IPR011856">
    <property type="entry name" value="tRNA_endonuc-like_dom_sf"/>
</dbReference>
<protein>
    <submittedName>
        <fullName evidence="3">Endonuclease NucS domain-containing protein</fullName>
    </submittedName>
</protein>
<organism evidence="3 4">
    <name type="scientific">Ureibacillus suwonensis</name>
    <dbReference type="NCBI Taxonomy" id="313007"/>
    <lineage>
        <taxon>Bacteria</taxon>
        <taxon>Bacillati</taxon>
        <taxon>Bacillota</taxon>
        <taxon>Bacilli</taxon>
        <taxon>Bacillales</taxon>
        <taxon>Caryophanaceae</taxon>
        <taxon>Ureibacillus</taxon>
    </lineage>
</organism>
<dbReference type="Pfam" id="PF01939">
    <property type="entry name" value="NucS_C"/>
    <property type="match status" value="1"/>
</dbReference>
<sequence length="327" mass="38503">MYEKDLKRIVSLFPELIEEGLSVEEEEYPIRSNHSTYRCDLKGKDKNGNTVYIELKLEAGEAVVAQMSKYATFVKENGRFMVAAFQFKKDVIPVLNKLGYEHKVVDYDKANQLLKENETNPKLFERKMKALPSHPAYKKTPTQLVYQDNEREIISGLFHELESLLRDYVEREYHLQFIGLDIRKKEEHRLLFKSPTSPGDRFVIYTRPREMNIIEIQYVPDFSFTTGHTTKRKEDFKAYIDAHEEEVAGLFGFDQLHSRTKKEVLEQGDHLDHRKQAWKGLSYRIVSPIDEWSKPDFPQFVAMKFISFVETILPVLEDFEKMSNKEM</sequence>
<gene>
    <name evidence="3" type="ORF">ACFPOH_00110</name>
</gene>
<evidence type="ECO:0000313" key="4">
    <source>
        <dbReference type="Proteomes" id="UP001595978"/>
    </source>
</evidence>
<proteinExistence type="predicted"/>
<keyword evidence="4" id="KW-1185">Reference proteome</keyword>
<reference evidence="4" key="1">
    <citation type="journal article" date="2019" name="Int. J. Syst. Evol. Microbiol.">
        <title>The Global Catalogue of Microorganisms (GCM) 10K type strain sequencing project: providing services to taxonomists for standard genome sequencing and annotation.</title>
        <authorList>
            <consortium name="The Broad Institute Genomics Platform"/>
            <consortium name="The Broad Institute Genome Sequencing Center for Infectious Disease"/>
            <person name="Wu L."/>
            <person name="Ma J."/>
        </authorList>
    </citation>
    <scope>NUCLEOTIDE SEQUENCE [LARGE SCALE GENOMIC DNA]</scope>
    <source>
        <strain evidence="4">CCUG 56331</strain>
    </source>
</reference>
<accession>A0ABW0R762</accession>
<evidence type="ECO:0000256" key="1">
    <source>
        <dbReference type="ARBA" id="ARBA00023125"/>
    </source>
</evidence>
<dbReference type="PANTHER" id="PTHR38814">
    <property type="entry name" value="ENDONUCLEASE NUCS"/>
    <property type="match status" value="1"/>
</dbReference>
<dbReference type="InterPro" id="IPR048301">
    <property type="entry name" value="NucS_C"/>
</dbReference>
<keyword evidence="1" id="KW-0238">DNA-binding</keyword>
<dbReference type="GO" id="GO:0004519">
    <property type="term" value="F:endonuclease activity"/>
    <property type="evidence" value="ECO:0007669"/>
    <property type="project" value="UniProtKB-KW"/>
</dbReference>
<dbReference type="Gene3D" id="3.40.1350.10">
    <property type="match status" value="1"/>
</dbReference>
<keyword evidence="3" id="KW-0378">Hydrolase</keyword>
<dbReference type="Proteomes" id="UP001595978">
    <property type="component" value="Unassembled WGS sequence"/>
</dbReference>
<comment type="caution">
    <text evidence="3">The sequence shown here is derived from an EMBL/GenBank/DDBJ whole genome shotgun (WGS) entry which is preliminary data.</text>
</comment>
<name>A0ABW0R762_9BACL</name>
<dbReference type="EMBL" id="JBHSNQ010000004">
    <property type="protein sequence ID" value="MFC5540208.1"/>
    <property type="molecule type" value="Genomic_DNA"/>
</dbReference>
<feature type="domain" description="Endonuclease NucS C-terminal" evidence="2">
    <location>
        <begin position="3"/>
        <end position="106"/>
    </location>
</feature>
<keyword evidence="3" id="KW-0255">Endonuclease</keyword>